<dbReference type="AlphaFoldDB" id="A0A9P7YCC1"/>
<reference evidence="2" key="1">
    <citation type="journal article" date="2021" name="IMA Fungus">
        <title>Genomic characterization of three marine fungi, including Emericellopsis atlantica sp. nov. with signatures of a generalist lifestyle and marine biomass degradation.</title>
        <authorList>
            <person name="Hagestad O.C."/>
            <person name="Hou L."/>
            <person name="Andersen J.H."/>
            <person name="Hansen E.H."/>
            <person name="Altermark B."/>
            <person name="Li C."/>
            <person name="Kuhnert E."/>
            <person name="Cox R.J."/>
            <person name="Crous P.W."/>
            <person name="Spatafora J.W."/>
            <person name="Lail K."/>
            <person name="Amirebrahimi M."/>
            <person name="Lipzen A."/>
            <person name="Pangilinan J."/>
            <person name="Andreopoulos W."/>
            <person name="Hayes R.D."/>
            <person name="Ng V."/>
            <person name="Grigoriev I.V."/>
            <person name="Jackson S.A."/>
            <person name="Sutton T.D.S."/>
            <person name="Dobson A.D.W."/>
            <person name="Rama T."/>
        </authorList>
    </citation>
    <scope>NUCLEOTIDE SEQUENCE</scope>
    <source>
        <strain evidence="2">TRa018bII</strain>
    </source>
</reference>
<evidence type="ECO:0000313" key="2">
    <source>
        <dbReference type="EMBL" id="KAG9230388.1"/>
    </source>
</evidence>
<evidence type="ECO:0000256" key="1">
    <source>
        <dbReference type="SAM" id="MobiDB-lite"/>
    </source>
</evidence>
<accession>A0A9P7YCC1</accession>
<name>A0A9P7YCC1_9HELO</name>
<proteinExistence type="predicted"/>
<evidence type="ECO:0000313" key="3">
    <source>
        <dbReference type="Proteomes" id="UP000824998"/>
    </source>
</evidence>
<feature type="region of interest" description="Disordered" evidence="1">
    <location>
        <begin position="316"/>
        <end position="347"/>
    </location>
</feature>
<feature type="region of interest" description="Disordered" evidence="1">
    <location>
        <begin position="1"/>
        <end position="36"/>
    </location>
</feature>
<gene>
    <name evidence="2" type="ORF">BJ875DRAFT_158071</name>
</gene>
<comment type="caution">
    <text evidence="2">The sequence shown here is derived from an EMBL/GenBank/DDBJ whole genome shotgun (WGS) entry which is preliminary data.</text>
</comment>
<dbReference type="OrthoDB" id="5411773at2759"/>
<dbReference type="Proteomes" id="UP000824998">
    <property type="component" value="Unassembled WGS sequence"/>
</dbReference>
<keyword evidence="3" id="KW-1185">Reference proteome</keyword>
<protein>
    <submittedName>
        <fullName evidence="2">Uncharacterized protein</fullName>
    </submittedName>
</protein>
<sequence>MAFSSSSPRSFYSAVPDVDNSRPVSPSGPRYRPSKPMSAQLLEDCHIYFDEQLYSNVLTLLSDVVAAGSSHPDRLTRAVITPITLHIELVSSLLIHPRWTTQARADERGNLPARSITLLRNLLDILGPVNAKLADAFALTPSVPSRKNRSLRRGQARHMVREYGTSGSDDDTTDEIRGVIANQGRLKQCAQDFWHIVGWAFNCSVRYPKRWQYWKVWLDFMLDVLDKDYLEREKLEENVGSGLENPGTSLSSCLLVRYLSEVNGRSIAMKRIVRSVFSNGSFESLKEFPEVYRNETKEAKSENVLKRKRVDSIPQQTFGDYEDGLDDDDLESPDEDFSDEDEDGAPSISGLGGVESIALRQRIVGLLSRVSAYLPDHFAPVADLYDALYFSMKSLSAPSLSLFLTPSASSYLLEVVQVSLTQFLLMRLLSNDAPPPRKFTRSNSDAITEEVLESCFLPFGASSSSVEENAKASALIEIAFNLLVRRGSYPYSARLERAAEKGIKEREGSSNRIDKRKKINKKANGVDGHMVWLKSSSERLRCLVSLVKFQDS</sequence>
<dbReference type="EMBL" id="MU251677">
    <property type="protein sequence ID" value="KAG9230388.1"/>
    <property type="molecule type" value="Genomic_DNA"/>
</dbReference>
<feature type="compositionally biased region" description="Low complexity" evidence="1">
    <location>
        <begin position="1"/>
        <end position="13"/>
    </location>
</feature>
<organism evidence="2 3">
    <name type="scientific">Amylocarpus encephaloides</name>
    <dbReference type="NCBI Taxonomy" id="45428"/>
    <lineage>
        <taxon>Eukaryota</taxon>
        <taxon>Fungi</taxon>
        <taxon>Dikarya</taxon>
        <taxon>Ascomycota</taxon>
        <taxon>Pezizomycotina</taxon>
        <taxon>Leotiomycetes</taxon>
        <taxon>Helotiales</taxon>
        <taxon>Helotiales incertae sedis</taxon>
        <taxon>Amylocarpus</taxon>
    </lineage>
</organism>
<feature type="compositionally biased region" description="Acidic residues" evidence="1">
    <location>
        <begin position="320"/>
        <end position="344"/>
    </location>
</feature>